<proteinExistence type="predicted"/>
<evidence type="ECO:0000313" key="2">
    <source>
        <dbReference type="Proteomes" id="UP001156870"/>
    </source>
</evidence>
<keyword evidence="2" id="KW-1185">Reference proteome</keyword>
<gene>
    <name evidence="1" type="ORF">GCM10007877_07610</name>
</gene>
<dbReference type="AlphaFoldDB" id="A0AA37T9A0"/>
<dbReference type="Proteomes" id="UP001156870">
    <property type="component" value="Unassembled WGS sequence"/>
</dbReference>
<sequence length="119" mass="13789">MIHYLHQKGYKDIYLYSGMSPSGMHWRYSIGKIKNGYWSPADSIVAGSTGVSGSVEWSEDHSSVEVLSENFISHYKLGTEDQREDETPYSIWYSQLLKMLDKDEMLIFYADYSAHINIY</sequence>
<reference evidence="1 2" key="1">
    <citation type="journal article" date="2014" name="Int. J. Syst. Evol. Microbiol.">
        <title>Complete genome sequence of Corynebacterium casei LMG S-19264T (=DSM 44701T), isolated from a smear-ripened cheese.</title>
        <authorList>
            <consortium name="US DOE Joint Genome Institute (JGI-PGF)"/>
            <person name="Walter F."/>
            <person name="Albersmeier A."/>
            <person name="Kalinowski J."/>
            <person name="Ruckert C."/>
        </authorList>
    </citation>
    <scope>NUCLEOTIDE SEQUENCE [LARGE SCALE GENOMIC DNA]</scope>
    <source>
        <strain evidence="1 2">NBRC 110095</strain>
    </source>
</reference>
<accession>A0AA37T9A0</accession>
<protein>
    <submittedName>
        <fullName evidence="1">Uncharacterized protein</fullName>
    </submittedName>
</protein>
<name>A0AA37T9A0_9GAMM</name>
<comment type="caution">
    <text evidence="1">The sequence shown here is derived from an EMBL/GenBank/DDBJ whole genome shotgun (WGS) entry which is preliminary data.</text>
</comment>
<dbReference type="EMBL" id="BSPD01000021">
    <property type="protein sequence ID" value="GLS25047.1"/>
    <property type="molecule type" value="Genomic_DNA"/>
</dbReference>
<evidence type="ECO:0000313" key="1">
    <source>
        <dbReference type="EMBL" id="GLS25047.1"/>
    </source>
</evidence>
<dbReference type="RefSeq" id="WP_232592696.1">
    <property type="nucleotide sequence ID" value="NZ_BSPD01000021.1"/>
</dbReference>
<organism evidence="1 2">
    <name type="scientific">Marinibactrum halimedae</name>
    <dbReference type="NCBI Taxonomy" id="1444977"/>
    <lineage>
        <taxon>Bacteria</taxon>
        <taxon>Pseudomonadati</taxon>
        <taxon>Pseudomonadota</taxon>
        <taxon>Gammaproteobacteria</taxon>
        <taxon>Cellvibrionales</taxon>
        <taxon>Cellvibrionaceae</taxon>
        <taxon>Marinibactrum</taxon>
    </lineage>
</organism>